<evidence type="ECO:0000256" key="7">
    <source>
        <dbReference type="SAM" id="Phobius"/>
    </source>
</evidence>
<evidence type="ECO:0000256" key="5">
    <source>
        <dbReference type="ARBA" id="ARBA00022989"/>
    </source>
</evidence>
<dbReference type="PANTHER" id="PTHR43731">
    <property type="entry name" value="RHOMBOID PROTEASE"/>
    <property type="match status" value="1"/>
</dbReference>
<evidence type="ECO:0000259" key="8">
    <source>
        <dbReference type="Pfam" id="PF01694"/>
    </source>
</evidence>
<dbReference type="InterPro" id="IPR050925">
    <property type="entry name" value="Rhomboid_protease_S54"/>
</dbReference>
<evidence type="ECO:0000256" key="4">
    <source>
        <dbReference type="ARBA" id="ARBA00022801"/>
    </source>
</evidence>
<organism evidence="9 10">
    <name type="scientific">Dipteronia dyeriana</name>
    <dbReference type="NCBI Taxonomy" id="168575"/>
    <lineage>
        <taxon>Eukaryota</taxon>
        <taxon>Viridiplantae</taxon>
        <taxon>Streptophyta</taxon>
        <taxon>Embryophyta</taxon>
        <taxon>Tracheophyta</taxon>
        <taxon>Spermatophyta</taxon>
        <taxon>Magnoliopsida</taxon>
        <taxon>eudicotyledons</taxon>
        <taxon>Gunneridae</taxon>
        <taxon>Pentapetalae</taxon>
        <taxon>rosids</taxon>
        <taxon>malvids</taxon>
        <taxon>Sapindales</taxon>
        <taxon>Sapindaceae</taxon>
        <taxon>Hippocastanoideae</taxon>
        <taxon>Acereae</taxon>
        <taxon>Dipteronia</taxon>
    </lineage>
</organism>
<dbReference type="EMBL" id="JANJYI010000001">
    <property type="protein sequence ID" value="KAK2663404.1"/>
    <property type="molecule type" value="Genomic_DNA"/>
</dbReference>
<dbReference type="Pfam" id="PF01694">
    <property type="entry name" value="Rhomboid"/>
    <property type="match status" value="1"/>
</dbReference>
<keyword evidence="5 7" id="KW-1133">Transmembrane helix</keyword>
<evidence type="ECO:0000313" key="10">
    <source>
        <dbReference type="Proteomes" id="UP001280121"/>
    </source>
</evidence>
<dbReference type="SUPFAM" id="SSF144091">
    <property type="entry name" value="Rhomboid-like"/>
    <property type="match status" value="1"/>
</dbReference>
<evidence type="ECO:0000256" key="1">
    <source>
        <dbReference type="ARBA" id="ARBA00004141"/>
    </source>
</evidence>
<keyword evidence="10" id="KW-1185">Reference proteome</keyword>
<name>A0AAD9XPK6_9ROSI</name>
<comment type="caution">
    <text evidence="9">The sequence shown here is derived from an EMBL/GenBank/DDBJ whole genome shotgun (WGS) entry which is preliminary data.</text>
</comment>
<dbReference type="PANTHER" id="PTHR43731:SF14">
    <property type="entry name" value="PRESENILIN-ASSOCIATED RHOMBOID-LIKE PROTEIN, MITOCHONDRIAL"/>
    <property type="match status" value="1"/>
</dbReference>
<dbReference type="GO" id="GO:0004252">
    <property type="term" value="F:serine-type endopeptidase activity"/>
    <property type="evidence" value="ECO:0007669"/>
    <property type="project" value="InterPro"/>
</dbReference>
<keyword evidence="3 7" id="KW-0812">Transmembrane</keyword>
<dbReference type="Proteomes" id="UP001280121">
    <property type="component" value="Unassembled WGS sequence"/>
</dbReference>
<protein>
    <recommendedName>
        <fullName evidence="8">Peptidase S54 rhomboid domain-containing protein</fullName>
    </recommendedName>
</protein>
<feature type="transmembrane region" description="Helical" evidence="7">
    <location>
        <begin position="97"/>
        <end position="116"/>
    </location>
</feature>
<dbReference type="InterPro" id="IPR022764">
    <property type="entry name" value="Peptidase_S54_rhomboid_dom"/>
</dbReference>
<keyword evidence="4" id="KW-0378">Hydrolase</keyword>
<feature type="domain" description="Peptidase S54 rhomboid" evidence="8">
    <location>
        <begin position="15"/>
        <end position="104"/>
    </location>
</feature>
<keyword evidence="6 7" id="KW-0472">Membrane</keyword>
<evidence type="ECO:0000256" key="2">
    <source>
        <dbReference type="ARBA" id="ARBA00009045"/>
    </source>
</evidence>
<comment type="subcellular location">
    <subcellularLocation>
        <location evidence="1">Membrane</location>
        <topology evidence="1">Multi-pass membrane protein</topology>
    </subcellularLocation>
</comment>
<accession>A0AAD9XPK6</accession>
<dbReference type="GO" id="GO:0016020">
    <property type="term" value="C:membrane"/>
    <property type="evidence" value="ECO:0007669"/>
    <property type="project" value="UniProtKB-SubCell"/>
</dbReference>
<dbReference type="Gene3D" id="1.20.1540.10">
    <property type="entry name" value="Rhomboid-like"/>
    <property type="match status" value="1"/>
</dbReference>
<reference evidence="9" key="1">
    <citation type="journal article" date="2023" name="Plant J.">
        <title>Genome sequences and population genomics provide insights into the demographic history, inbreeding, and mutation load of two 'living fossil' tree species of Dipteronia.</title>
        <authorList>
            <person name="Feng Y."/>
            <person name="Comes H.P."/>
            <person name="Chen J."/>
            <person name="Zhu S."/>
            <person name="Lu R."/>
            <person name="Zhang X."/>
            <person name="Li P."/>
            <person name="Qiu J."/>
            <person name="Olsen K.M."/>
            <person name="Qiu Y."/>
        </authorList>
    </citation>
    <scope>NUCLEOTIDE SEQUENCE</scope>
    <source>
        <strain evidence="9">KIB01</strain>
    </source>
</reference>
<sequence length="123" mass="13736">MLNHFTISIDNFVYGRVHTLITNSFNHSNGHIIYNMIILFYFGRTIGRWYGSDYLLKLYLAGAITGSLLYLLNEAFFAPLSKKKIDPANNYALGNSYNISGSVGLGGLAIAAVAWARKRRGRL</sequence>
<gene>
    <name evidence="9" type="ORF">Ddye_001978</name>
</gene>
<feature type="transmembrane region" description="Helical" evidence="7">
    <location>
        <begin position="58"/>
        <end position="77"/>
    </location>
</feature>
<comment type="similarity">
    <text evidence="2">Belongs to the peptidase S54 family.</text>
</comment>
<dbReference type="AlphaFoldDB" id="A0AAD9XPK6"/>
<dbReference type="InterPro" id="IPR035952">
    <property type="entry name" value="Rhomboid-like_sf"/>
</dbReference>
<proteinExistence type="inferred from homology"/>
<evidence type="ECO:0000313" key="9">
    <source>
        <dbReference type="EMBL" id="KAK2663404.1"/>
    </source>
</evidence>
<evidence type="ECO:0000256" key="3">
    <source>
        <dbReference type="ARBA" id="ARBA00022692"/>
    </source>
</evidence>
<evidence type="ECO:0000256" key="6">
    <source>
        <dbReference type="ARBA" id="ARBA00023136"/>
    </source>
</evidence>